<feature type="coiled-coil region" evidence="9">
    <location>
        <begin position="1180"/>
        <end position="1218"/>
    </location>
</feature>
<evidence type="ECO:0000313" key="12">
    <source>
        <dbReference type="EMBL" id="KAG5471540.1"/>
    </source>
</evidence>
<keyword evidence="3" id="KW-0963">Cytoplasm</keyword>
<evidence type="ECO:0000256" key="4">
    <source>
        <dbReference type="ARBA" id="ARBA00022574"/>
    </source>
</evidence>
<feature type="domain" description="Cfap43 N-terminal" evidence="11">
    <location>
        <begin position="8"/>
        <end position="259"/>
    </location>
</feature>
<dbReference type="Pfam" id="PF23185">
    <property type="entry name" value="CFAP43_N"/>
    <property type="match status" value="1"/>
</dbReference>
<reference evidence="13" key="2">
    <citation type="journal article" date="2021" name="Sci. Data">
        <title>Chromosome-scale genome sequencing, assembly and annotation of six genomes from subfamily Leishmaniinae.</title>
        <authorList>
            <person name="Almutairi H."/>
            <person name="Urbaniak M.D."/>
            <person name="Bates M.D."/>
            <person name="Jariyapan N."/>
            <person name="Kwakye-Nuako G."/>
            <person name="Thomaz Soccol V."/>
            <person name="Al-Salem W.S."/>
            <person name="Dillon R.J."/>
            <person name="Bates P.A."/>
            <person name="Gatherer D."/>
        </authorList>
    </citation>
    <scope>NUCLEOTIDE SEQUENCE [LARGE SCALE GENOMIC DNA]</scope>
</reference>
<dbReference type="InterPro" id="IPR011047">
    <property type="entry name" value="Quinoprotein_ADH-like_sf"/>
</dbReference>
<dbReference type="PANTHER" id="PTHR14885">
    <property type="entry name" value="CILIA- AND FLAGELLA-ASSOCIATED PROTEIN 43-RELATED"/>
    <property type="match status" value="1"/>
</dbReference>
<evidence type="ECO:0000256" key="6">
    <source>
        <dbReference type="ARBA" id="ARBA00023054"/>
    </source>
</evidence>
<feature type="coiled-coil region" evidence="9">
    <location>
        <begin position="992"/>
        <end position="1055"/>
    </location>
</feature>
<keyword evidence="4" id="KW-0853">WD repeat</keyword>
<dbReference type="InterPro" id="IPR056297">
    <property type="entry name" value="Beta-prop_Cfap43_2nd"/>
</dbReference>
<dbReference type="OrthoDB" id="64353at2759"/>
<dbReference type="SUPFAM" id="SSF50998">
    <property type="entry name" value="Quinoprotein alcohol dehydrogenase-like"/>
    <property type="match status" value="1"/>
</dbReference>
<evidence type="ECO:0000256" key="5">
    <source>
        <dbReference type="ARBA" id="ARBA00022737"/>
    </source>
</evidence>
<evidence type="ECO:0000259" key="10">
    <source>
        <dbReference type="Pfam" id="PF23184"/>
    </source>
</evidence>
<organism evidence="12 13">
    <name type="scientific">Leishmania martiniquensis</name>
    <dbReference type="NCBI Taxonomy" id="1580590"/>
    <lineage>
        <taxon>Eukaryota</taxon>
        <taxon>Discoba</taxon>
        <taxon>Euglenozoa</taxon>
        <taxon>Kinetoplastea</taxon>
        <taxon>Metakinetoplastina</taxon>
        <taxon>Trypanosomatida</taxon>
        <taxon>Trypanosomatidae</taxon>
        <taxon>Leishmaniinae</taxon>
        <taxon>Leishmania</taxon>
    </lineage>
</organism>
<keyword evidence="7" id="KW-0206">Cytoskeleton</keyword>
<feature type="coiled-coil region" evidence="9">
    <location>
        <begin position="1429"/>
        <end position="1456"/>
    </location>
</feature>
<keyword evidence="8" id="KW-0966">Cell projection</keyword>
<evidence type="ECO:0000256" key="1">
    <source>
        <dbReference type="ARBA" id="ARBA00004138"/>
    </source>
</evidence>
<dbReference type="Proteomes" id="UP000673552">
    <property type="component" value="Unassembled WGS sequence"/>
</dbReference>
<comment type="caution">
    <text evidence="12">The sequence shown here is derived from an EMBL/GenBank/DDBJ whole genome shotgun (WGS) entry which is preliminary data.</text>
</comment>
<gene>
    <name evidence="12" type="ORF">LSCM1_01634</name>
</gene>
<dbReference type="SUPFAM" id="SSF69304">
    <property type="entry name" value="Tricorn protease N-terminal domain"/>
    <property type="match status" value="1"/>
</dbReference>
<dbReference type="RefSeq" id="XP_067176514.1">
    <property type="nucleotide sequence ID" value="XM_067319235.1"/>
</dbReference>
<evidence type="ECO:0000256" key="3">
    <source>
        <dbReference type="ARBA" id="ARBA00022490"/>
    </source>
</evidence>
<proteinExistence type="predicted"/>
<evidence type="ECO:0000256" key="2">
    <source>
        <dbReference type="ARBA" id="ARBA00004245"/>
    </source>
</evidence>
<dbReference type="PANTHER" id="PTHR14885:SF1">
    <property type="entry name" value="CILIA- AND FLAGELLA-ASSOCIATED PROTEIN 43"/>
    <property type="match status" value="1"/>
</dbReference>
<keyword evidence="13" id="KW-1185">Reference proteome</keyword>
<accession>A0A836GTF7</accession>
<dbReference type="Pfam" id="PF23184">
    <property type="entry name" value="WD40_CFAP43"/>
    <property type="match status" value="1"/>
</dbReference>
<feature type="domain" description="Cfap43 second beta-propeller" evidence="10">
    <location>
        <begin position="320"/>
        <end position="648"/>
    </location>
</feature>
<evidence type="ECO:0000313" key="13">
    <source>
        <dbReference type="Proteomes" id="UP000673552"/>
    </source>
</evidence>
<dbReference type="GeneID" id="92511747"/>
<dbReference type="EMBL" id="JAFEUZ010000031">
    <property type="protein sequence ID" value="KAG5471540.1"/>
    <property type="molecule type" value="Genomic_DNA"/>
</dbReference>
<keyword evidence="5" id="KW-0677">Repeat</keyword>
<evidence type="ECO:0008006" key="14">
    <source>
        <dbReference type="Google" id="ProtNLM"/>
    </source>
</evidence>
<dbReference type="InterPro" id="IPR015943">
    <property type="entry name" value="WD40/YVTN_repeat-like_dom_sf"/>
</dbReference>
<evidence type="ECO:0000256" key="7">
    <source>
        <dbReference type="ARBA" id="ARBA00023212"/>
    </source>
</evidence>
<name>A0A836GTF7_9TRYP</name>
<dbReference type="InterPro" id="IPR056296">
    <property type="entry name" value="Cfap43_N"/>
</dbReference>
<dbReference type="GO" id="GO:0060271">
    <property type="term" value="P:cilium assembly"/>
    <property type="evidence" value="ECO:0007669"/>
    <property type="project" value="TreeGrafter"/>
</dbReference>
<dbReference type="Pfam" id="PF25828">
    <property type="entry name" value="CC_Cfap43"/>
    <property type="match status" value="2"/>
</dbReference>
<evidence type="ECO:0000256" key="8">
    <source>
        <dbReference type="ARBA" id="ARBA00023273"/>
    </source>
</evidence>
<keyword evidence="6 9" id="KW-0175">Coiled coil</keyword>
<reference evidence="13" key="1">
    <citation type="journal article" date="2021" name="Microbiol. Resour. Announc.">
        <title>LGAAP: Leishmaniinae Genome Assembly and Annotation Pipeline.</title>
        <authorList>
            <person name="Almutairi H."/>
            <person name="Urbaniak M.D."/>
            <person name="Bates M.D."/>
            <person name="Jariyapan N."/>
            <person name="Kwakye-Nuako G."/>
            <person name="Thomaz-Soccol V."/>
            <person name="Al-Salem W.S."/>
            <person name="Dillon R.J."/>
            <person name="Bates P.A."/>
            <person name="Gatherer D."/>
        </authorList>
    </citation>
    <scope>NUCLEOTIDE SEQUENCE [LARGE SCALE GENOMIC DNA]</scope>
</reference>
<evidence type="ECO:0000259" key="11">
    <source>
        <dbReference type="Pfam" id="PF23185"/>
    </source>
</evidence>
<comment type="subcellular location">
    <subcellularLocation>
        <location evidence="1">Cell projection</location>
        <location evidence="1">Cilium</location>
    </subcellularLocation>
    <subcellularLocation>
        <location evidence="2">Cytoplasm</location>
        <location evidence="2">Cytoskeleton</location>
    </subcellularLocation>
</comment>
<dbReference type="KEGG" id="lmat:92511747"/>
<dbReference type="Gene3D" id="2.130.10.10">
    <property type="entry name" value="YVTN repeat-like/Quinoprotein amine dehydrogenase"/>
    <property type="match status" value="1"/>
</dbReference>
<protein>
    <recommendedName>
        <fullName evidence="14">Cilia- and flagella-associated protein 43</fullName>
    </recommendedName>
</protein>
<evidence type="ECO:0000256" key="9">
    <source>
        <dbReference type="SAM" id="Coils"/>
    </source>
</evidence>
<dbReference type="GO" id="GO:0005930">
    <property type="term" value="C:axoneme"/>
    <property type="evidence" value="ECO:0007669"/>
    <property type="project" value="TreeGrafter"/>
</dbReference>
<sequence length="1469" mass="162566">MTPSLVQVVGCGSPSVFASHGNRVLVPADNGVVVVEEAGEHLWLPFASGKYAIDKIVVSSSGVICVTERRLHVALHFFDAGSLQSLGVTETEISVSVSDIAFTADERELFVLATVPVTAVTVFRRGTRSGAYGFADRVTLQCTEEPLALLAGVREESFLRFAICKSDGIVGYSHTDEGKGFRKCFAVEAEIEAACVCETEAVCYATKEGSVHVYSHVSQTCRDVCKAPAAAGAAAMLVQDGSAFIFTQSGDLLCINLHDGTEKRRVLGHLPSRPCRMTATCTDKLLLSTQRGLLAVTFSTQRTEGGAAWRLVKNWTESSTLKCLSVNGGALVAWVLRDGGVALYQQNSVRAFAATRVCRVAVDACALASSQIAILFADATLCCFDCVDGREVWSHNCSEGSPTLVEADGVGTLVCCGRDAVRFLRYEGGDVEDCGLARASLLAPIRVARWVPTETILLVVCENGDAFLMEPPGNGDAATTHRADTLLRGSWRLDFPITDALVCYATPDVLNLFVHSADHDSKVYMLDRQREGEAKVSRPLFLIHDHSSGGSCFLRLNDETVISCGRDGSIAARDLTPYQLQMTPIPPSREKRKPLWMHAARSSFRGGITTVAAVDGGAGVVCGGDDGVLQLVALKVQGVCGRWQAPQWTHVDAALVGSFDETAAAVEANDTVPEREVLLQQLSDVHELWAKVMSDKDAEVPLETFLTEEQRDKFLAECESAVLDMRERHFYDAILNEYLQDTIKRRCWDEMEVPWMKVVSMNTPELKVHNFHIHRRTRAEVSLSRKALFLRQLQEKIAGGRRMTPEVPSMSMSATQAAGSFCGAEDFDAAMLNDADVYTQCRMVLQSLLIKGRSLALKDAFNARFTDLQDLKRVSVAQVEERTLRCVTIGKQLGSLPKELFTAVVDREEDPKSLFTVEDKELSAEAQALIAPTKGVVVVSPVDEAALQLWMNGLEKEVERLEVHVPLPDFADDTRDSFVPPEERTEEQTRVMDAYTKKLKEESERVEAKREALNGEFKSLQEKNQETAAKLDEQLREARQLRLSTAEEVEEAELQLALLHQQRLCLIAAYRQHRLLGQQREALRDALIGAESAVAKQKRLLTAAQARLAATESKRDNYAAGVSASAPFHDGTTGERLHRRFVRWQRRFQEGKAPLPAADAPVPECTAEQWAAFCKHCQTIAELQQLADGAEAEEQRALADVEEAQEQCKLILQQIERTGKGMDDVRVSSVTRLLDVHTVCRLHQGQIQDEGATSASAFASSNLRWRDDVAQYNELILQSDAESRALLSKVFAHRKLMKLLEWEGERLRYCAGTLQVELRQLHTLRVTRQMQEWLSGDAEVSEEKTLAKIQSHMNLVEKNMCAKLEERRKVLRRLKNQIAERVTENAIVGAQCGELDETVRANAAVYRMLETRADGSRARAARAKEIFCTSELEELARSQQEELVRLKHEVDRLRARTFPSFAVVSRQTL</sequence>